<evidence type="ECO:0000256" key="1">
    <source>
        <dbReference type="ARBA" id="ARBA00010996"/>
    </source>
</evidence>
<dbReference type="Proteomes" id="UP001079430">
    <property type="component" value="Unassembled WGS sequence"/>
</dbReference>
<keyword evidence="3" id="KW-0732">Signal</keyword>
<dbReference type="Pfam" id="PF02630">
    <property type="entry name" value="SCO1-SenC"/>
    <property type="match status" value="1"/>
</dbReference>
<dbReference type="InterPro" id="IPR003782">
    <property type="entry name" value="SCO1/SenC"/>
</dbReference>
<dbReference type="Gene3D" id="3.40.30.10">
    <property type="entry name" value="Glutaredoxin"/>
    <property type="match status" value="1"/>
</dbReference>
<proteinExistence type="inferred from homology"/>
<feature type="domain" description="Thioredoxin" evidence="4">
    <location>
        <begin position="45"/>
        <end position="212"/>
    </location>
</feature>
<comment type="similarity">
    <text evidence="1">Belongs to the SCO1/2 family.</text>
</comment>
<dbReference type="PROSITE" id="PS51352">
    <property type="entry name" value="THIOREDOXIN_2"/>
    <property type="match status" value="1"/>
</dbReference>
<dbReference type="PANTHER" id="PTHR12151">
    <property type="entry name" value="ELECTRON TRANSPORT PROTIN SCO1/SENC FAMILY MEMBER"/>
    <property type="match status" value="1"/>
</dbReference>
<evidence type="ECO:0000313" key="5">
    <source>
        <dbReference type="EMBL" id="MCZ4092444.1"/>
    </source>
</evidence>
<gene>
    <name evidence="5" type="ORF">O3W52_20935</name>
</gene>
<dbReference type="SUPFAM" id="SSF52833">
    <property type="entry name" value="Thioredoxin-like"/>
    <property type="match status" value="1"/>
</dbReference>
<dbReference type="InterPro" id="IPR013766">
    <property type="entry name" value="Thioredoxin_domain"/>
</dbReference>
<keyword evidence="2" id="KW-0186">Copper</keyword>
<dbReference type="EMBL" id="JAPVOI010000004">
    <property type="protein sequence ID" value="MCZ4092444.1"/>
    <property type="molecule type" value="Genomic_DNA"/>
</dbReference>
<dbReference type="CDD" id="cd02968">
    <property type="entry name" value="SCO"/>
    <property type="match status" value="1"/>
</dbReference>
<dbReference type="PANTHER" id="PTHR12151:SF25">
    <property type="entry name" value="LINALOOL DEHYDRATASE_ISOMERASE DOMAIN-CONTAINING PROTEIN"/>
    <property type="match status" value="1"/>
</dbReference>
<evidence type="ECO:0000256" key="2">
    <source>
        <dbReference type="ARBA" id="ARBA00023008"/>
    </source>
</evidence>
<feature type="chain" id="PRO_5046507555" evidence="3">
    <location>
        <begin position="27"/>
        <end position="230"/>
    </location>
</feature>
<sequence>MRPQRRANPFLLTVFLLAALVVPAVAHHPGADLDRLMGSEEKFFQVIDKPAPPFELADANGKAVHLSDFSEKIVVLYFIFASCTDICPVHSEVIADIQKKINATPMKDRVQFLAITTDPAKDTPDVLKAYGPAHGLDSRNWMFLTTRPGEPEDRTRKLAETYNLRFEPVEDGQQMHGIVTHVLDRGGRFAAKFHGLRFDSKNMVLYLEGLADPSKSLEPGVWGRLRSLFQ</sequence>
<feature type="signal peptide" evidence="3">
    <location>
        <begin position="1"/>
        <end position="26"/>
    </location>
</feature>
<comment type="caution">
    <text evidence="5">The sequence shown here is derived from an EMBL/GenBank/DDBJ whole genome shotgun (WGS) entry which is preliminary data.</text>
</comment>
<dbReference type="RefSeq" id="WP_269282839.1">
    <property type="nucleotide sequence ID" value="NZ_JAPVOI010000004.1"/>
</dbReference>
<keyword evidence="6" id="KW-1185">Reference proteome</keyword>
<organism evidence="5 6">
    <name type="scientific">Sinorhizobium psoraleae</name>
    <dbReference type="NCBI Taxonomy" id="520838"/>
    <lineage>
        <taxon>Bacteria</taxon>
        <taxon>Pseudomonadati</taxon>
        <taxon>Pseudomonadota</taxon>
        <taxon>Alphaproteobacteria</taxon>
        <taxon>Hyphomicrobiales</taxon>
        <taxon>Rhizobiaceae</taxon>
        <taxon>Sinorhizobium/Ensifer group</taxon>
        <taxon>Sinorhizobium</taxon>
    </lineage>
</organism>
<name>A0ABT4KKK8_9HYPH</name>
<evidence type="ECO:0000313" key="6">
    <source>
        <dbReference type="Proteomes" id="UP001079430"/>
    </source>
</evidence>
<accession>A0ABT4KKK8</accession>
<reference evidence="5" key="1">
    <citation type="submission" date="2022-10" db="EMBL/GenBank/DDBJ databases">
        <title>Whole genome sequencing of three plant growth promoting bacteria isolated from Vachellia tortilis subsp. raddiana in Morocco.</title>
        <authorList>
            <person name="Hnini M."/>
            <person name="Zouagui R."/>
            <person name="Zouagui H."/>
            <person name="Chemao Elfihri M.-W."/>
            <person name="Ibrahimi A."/>
            <person name="Sbabou L."/>
            <person name="Aurag J."/>
        </authorList>
    </citation>
    <scope>NUCLEOTIDE SEQUENCE</scope>
    <source>
        <strain evidence="5">LMR678</strain>
    </source>
</reference>
<evidence type="ECO:0000256" key="3">
    <source>
        <dbReference type="SAM" id="SignalP"/>
    </source>
</evidence>
<protein>
    <submittedName>
        <fullName evidence="5">SCO family protein</fullName>
    </submittedName>
</protein>
<dbReference type="InterPro" id="IPR036249">
    <property type="entry name" value="Thioredoxin-like_sf"/>
</dbReference>
<evidence type="ECO:0000259" key="4">
    <source>
        <dbReference type="PROSITE" id="PS51352"/>
    </source>
</evidence>